<gene>
    <name evidence="2" type="ORF">E0Z10_g8023</name>
</gene>
<accession>A0A4Z0YKT3</accession>
<dbReference type="AlphaFoldDB" id="A0A4Z0YKT3"/>
<dbReference type="Pfam" id="PF19535">
    <property type="entry name" value="DUF6060"/>
    <property type="match status" value="1"/>
</dbReference>
<evidence type="ECO:0000313" key="2">
    <source>
        <dbReference type="EMBL" id="TGJ80738.1"/>
    </source>
</evidence>
<name>A0A4Z0YKT3_9PEZI</name>
<dbReference type="OrthoDB" id="4995826at2759"/>
<dbReference type="InterPro" id="IPR045702">
    <property type="entry name" value="DUF6060"/>
</dbReference>
<feature type="chain" id="PRO_5021242786" description="Ubiquitin 3 binding protein But2 C-terminal domain-containing protein" evidence="1">
    <location>
        <begin position="22"/>
        <end position="333"/>
    </location>
</feature>
<protein>
    <recommendedName>
        <fullName evidence="4">Ubiquitin 3 binding protein But2 C-terminal domain-containing protein</fullName>
    </recommendedName>
</protein>
<dbReference type="Proteomes" id="UP000297716">
    <property type="component" value="Unassembled WGS sequence"/>
</dbReference>
<dbReference type="EMBL" id="SKBN01000204">
    <property type="protein sequence ID" value="TGJ80738.1"/>
    <property type="molecule type" value="Genomic_DNA"/>
</dbReference>
<organism evidence="2 3">
    <name type="scientific">Xylaria hypoxylon</name>
    <dbReference type="NCBI Taxonomy" id="37992"/>
    <lineage>
        <taxon>Eukaryota</taxon>
        <taxon>Fungi</taxon>
        <taxon>Dikarya</taxon>
        <taxon>Ascomycota</taxon>
        <taxon>Pezizomycotina</taxon>
        <taxon>Sordariomycetes</taxon>
        <taxon>Xylariomycetidae</taxon>
        <taxon>Xylariales</taxon>
        <taxon>Xylariaceae</taxon>
        <taxon>Xylaria</taxon>
    </lineage>
</organism>
<proteinExistence type="predicted"/>
<evidence type="ECO:0000256" key="1">
    <source>
        <dbReference type="SAM" id="SignalP"/>
    </source>
</evidence>
<reference evidence="2 3" key="1">
    <citation type="submission" date="2019-03" db="EMBL/GenBank/DDBJ databases">
        <title>Draft genome sequence of Xylaria hypoxylon DSM 108379, a ubiquitous saprotrophic-parasitic fungi on hardwood.</title>
        <authorList>
            <person name="Buettner E."/>
            <person name="Leonhardt S."/>
            <person name="Gebauer A.M."/>
            <person name="Liers C."/>
            <person name="Hofrichter M."/>
            <person name="Kellner H."/>
        </authorList>
    </citation>
    <scope>NUCLEOTIDE SEQUENCE [LARGE SCALE GENOMIC DNA]</scope>
    <source>
        <strain evidence="2 3">DSM 108379</strain>
    </source>
</reference>
<evidence type="ECO:0008006" key="4">
    <source>
        <dbReference type="Google" id="ProtNLM"/>
    </source>
</evidence>
<evidence type="ECO:0000313" key="3">
    <source>
        <dbReference type="Proteomes" id="UP000297716"/>
    </source>
</evidence>
<keyword evidence="1" id="KW-0732">Signal</keyword>
<feature type="signal peptide" evidence="1">
    <location>
        <begin position="1"/>
        <end position="21"/>
    </location>
</feature>
<dbReference type="SUPFAM" id="SSF56973">
    <property type="entry name" value="Aerolisin/ETX pore-forming domain"/>
    <property type="match status" value="1"/>
</dbReference>
<sequence>MPNSFLRLVLFAGFVAKHVAAQDQLMSFDVFSSSDCGTDKGMIFTERHNLLRTVQSTPETENCEAGTIDWGSWPQTNGQYPSFVDTSNIEDHCQLIFYTAAPTDDDGTDSSKCFLPYRSLNSNSGCASVSIPKKHGIVYCCGDGCTPILPSTQKRDGNEAELVPTLPRLNGVYNKKRDSQCTFDRTSDITTQYLFPIRSSDVENCYPGSNFDCQVTGEYSTSASISQSNTQGVSVSASTGFLGIGVSFGYETSVTKEIGSSTSFSQTYTLSIPPGSDGYLLFTAKQLCGKGTFNGDGCDNALKVGEQEWCIPALITGQNGTQPDGIWSILETN</sequence>
<keyword evidence="3" id="KW-1185">Reference proteome</keyword>
<comment type="caution">
    <text evidence="2">The sequence shown here is derived from an EMBL/GenBank/DDBJ whole genome shotgun (WGS) entry which is preliminary data.</text>
</comment>